<gene>
    <name evidence="8" type="ORF">HP555_03990</name>
</gene>
<proteinExistence type="inferred from homology"/>
<comment type="similarity">
    <text evidence="1">Belongs to the Fur family.</text>
</comment>
<keyword evidence="4" id="KW-0805">Transcription regulation</keyword>
<dbReference type="Gene3D" id="1.10.10.10">
    <property type="entry name" value="Winged helix-like DNA-binding domain superfamily/Winged helix DNA-binding domain"/>
    <property type="match status" value="1"/>
</dbReference>
<evidence type="ECO:0000256" key="4">
    <source>
        <dbReference type="ARBA" id="ARBA00023015"/>
    </source>
</evidence>
<sequence length="151" mass="17251">MTALNDDQLQLQRFEQICKDAGLKVTHQRLEIYREVLAAHDHPSAEALYKRLKKRLPSLSLDTVYRTLGTFDQLNLVHRVETLESQARYEAFNSRHHHFLCKGCGKLVDFTWQYFDAVQLPEHLSNIGTVDQANVVVHGTCAACVSSARSR</sequence>
<accession>A0A7T5VC49</accession>
<dbReference type="AlphaFoldDB" id="A0A7T5VC49"/>
<keyword evidence="2" id="KW-0678">Repressor</keyword>
<dbReference type="KEGG" id="dog:HP555_03990"/>
<dbReference type="InterPro" id="IPR043135">
    <property type="entry name" value="Fur_C"/>
</dbReference>
<dbReference type="EMBL" id="CP054140">
    <property type="protein sequence ID" value="QQG65086.1"/>
    <property type="molecule type" value="Genomic_DNA"/>
</dbReference>
<organism evidence="8 9">
    <name type="scientific">Desulfobulbus oligotrophicus</name>
    <dbReference type="NCBI Taxonomy" id="1909699"/>
    <lineage>
        <taxon>Bacteria</taxon>
        <taxon>Pseudomonadati</taxon>
        <taxon>Thermodesulfobacteriota</taxon>
        <taxon>Desulfobulbia</taxon>
        <taxon>Desulfobulbales</taxon>
        <taxon>Desulfobulbaceae</taxon>
        <taxon>Desulfobulbus</taxon>
    </lineage>
</organism>
<dbReference type="RefSeq" id="WP_199263902.1">
    <property type="nucleotide sequence ID" value="NZ_CP054140.1"/>
</dbReference>
<dbReference type="GO" id="GO:0000976">
    <property type="term" value="F:transcription cis-regulatory region binding"/>
    <property type="evidence" value="ECO:0007669"/>
    <property type="project" value="TreeGrafter"/>
</dbReference>
<evidence type="ECO:0000313" key="8">
    <source>
        <dbReference type="EMBL" id="QQG65086.1"/>
    </source>
</evidence>
<evidence type="ECO:0000256" key="2">
    <source>
        <dbReference type="ARBA" id="ARBA00022491"/>
    </source>
</evidence>
<evidence type="ECO:0000256" key="6">
    <source>
        <dbReference type="ARBA" id="ARBA00023163"/>
    </source>
</evidence>
<comment type="cofactor">
    <cofactor evidence="7">
        <name>Zn(2+)</name>
        <dbReference type="ChEBI" id="CHEBI:29105"/>
    </cofactor>
    <text evidence="7">Binds 1 zinc ion per subunit.</text>
</comment>
<dbReference type="GO" id="GO:1900376">
    <property type="term" value="P:regulation of secondary metabolite biosynthetic process"/>
    <property type="evidence" value="ECO:0007669"/>
    <property type="project" value="TreeGrafter"/>
</dbReference>
<evidence type="ECO:0000313" key="9">
    <source>
        <dbReference type="Proteomes" id="UP000596092"/>
    </source>
</evidence>
<dbReference type="GO" id="GO:0008270">
    <property type="term" value="F:zinc ion binding"/>
    <property type="evidence" value="ECO:0007669"/>
    <property type="project" value="TreeGrafter"/>
</dbReference>
<feature type="binding site" evidence="7">
    <location>
        <position position="141"/>
    </location>
    <ligand>
        <name>Zn(2+)</name>
        <dbReference type="ChEBI" id="CHEBI:29105"/>
    </ligand>
</feature>
<dbReference type="InterPro" id="IPR036388">
    <property type="entry name" value="WH-like_DNA-bd_sf"/>
</dbReference>
<dbReference type="InterPro" id="IPR036390">
    <property type="entry name" value="WH_DNA-bd_sf"/>
</dbReference>
<dbReference type="PANTHER" id="PTHR33202">
    <property type="entry name" value="ZINC UPTAKE REGULATION PROTEIN"/>
    <property type="match status" value="1"/>
</dbReference>
<dbReference type="Proteomes" id="UP000596092">
    <property type="component" value="Chromosome"/>
</dbReference>
<dbReference type="Pfam" id="PF01475">
    <property type="entry name" value="FUR"/>
    <property type="match status" value="1"/>
</dbReference>
<evidence type="ECO:0000256" key="7">
    <source>
        <dbReference type="PIRSR" id="PIRSR602481-1"/>
    </source>
</evidence>
<keyword evidence="5" id="KW-0238">DNA-binding</keyword>
<keyword evidence="3 7" id="KW-0862">Zinc</keyword>
<keyword evidence="9" id="KW-1185">Reference proteome</keyword>
<evidence type="ECO:0000256" key="5">
    <source>
        <dbReference type="ARBA" id="ARBA00023125"/>
    </source>
</evidence>
<feature type="binding site" evidence="7">
    <location>
        <position position="144"/>
    </location>
    <ligand>
        <name>Zn(2+)</name>
        <dbReference type="ChEBI" id="CHEBI:29105"/>
    </ligand>
</feature>
<feature type="binding site" evidence="7">
    <location>
        <position position="101"/>
    </location>
    <ligand>
        <name>Zn(2+)</name>
        <dbReference type="ChEBI" id="CHEBI:29105"/>
    </ligand>
</feature>
<keyword evidence="6" id="KW-0804">Transcription</keyword>
<dbReference type="CDD" id="cd07153">
    <property type="entry name" value="Fur_like"/>
    <property type="match status" value="1"/>
</dbReference>
<protein>
    <submittedName>
        <fullName evidence="8">Transcriptional repressor</fullName>
    </submittedName>
</protein>
<dbReference type="SUPFAM" id="SSF46785">
    <property type="entry name" value="Winged helix' DNA-binding domain"/>
    <property type="match status" value="1"/>
</dbReference>
<reference evidence="8 9" key="1">
    <citation type="submission" date="2020-05" db="EMBL/GenBank/DDBJ databases">
        <title>Complete genome of Desulfobulbus oligotrophicus.</title>
        <authorList>
            <person name="Podar M."/>
        </authorList>
    </citation>
    <scope>NUCLEOTIDE SEQUENCE [LARGE SCALE GENOMIC DNA]</scope>
    <source>
        <strain evidence="8 9">Prop6</strain>
    </source>
</reference>
<keyword evidence="7" id="KW-0479">Metal-binding</keyword>
<dbReference type="InterPro" id="IPR002481">
    <property type="entry name" value="FUR"/>
</dbReference>
<evidence type="ECO:0000256" key="1">
    <source>
        <dbReference type="ARBA" id="ARBA00007957"/>
    </source>
</evidence>
<feature type="binding site" evidence="7">
    <location>
        <position position="104"/>
    </location>
    <ligand>
        <name>Zn(2+)</name>
        <dbReference type="ChEBI" id="CHEBI:29105"/>
    </ligand>
</feature>
<name>A0A7T5VC49_9BACT</name>
<dbReference type="Gene3D" id="3.30.1490.190">
    <property type="match status" value="1"/>
</dbReference>
<dbReference type="GO" id="GO:0003700">
    <property type="term" value="F:DNA-binding transcription factor activity"/>
    <property type="evidence" value="ECO:0007669"/>
    <property type="project" value="InterPro"/>
</dbReference>
<dbReference type="GO" id="GO:0045892">
    <property type="term" value="P:negative regulation of DNA-templated transcription"/>
    <property type="evidence" value="ECO:0007669"/>
    <property type="project" value="TreeGrafter"/>
</dbReference>
<evidence type="ECO:0000256" key="3">
    <source>
        <dbReference type="ARBA" id="ARBA00022833"/>
    </source>
</evidence>
<dbReference type="PANTHER" id="PTHR33202:SF8">
    <property type="entry name" value="PEROXIDE-RESPONSIVE REPRESSOR PERR"/>
    <property type="match status" value="1"/>
</dbReference>